<reference evidence="1 2" key="1">
    <citation type="journal article" date="2019" name="Int. J. Syst. Evol. Microbiol.">
        <title>The Global Catalogue of Microorganisms (GCM) 10K type strain sequencing project: providing services to taxonomists for standard genome sequencing and annotation.</title>
        <authorList>
            <consortium name="The Broad Institute Genomics Platform"/>
            <consortium name="The Broad Institute Genome Sequencing Center for Infectious Disease"/>
            <person name="Wu L."/>
            <person name="Ma J."/>
        </authorList>
    </citation>
    <scope>NUCLEOTIDE SEQUENCE [LARGE SCALE GENOMIC DNA]</scope>
    <source>
        <strain evidence="1 2">NBRC 111368</strain>
    </source>
</reference>
<protein>
    <submittedName>
        <fullName evidence="1">Uncharacterized protein</fullName>
    </submittedName>
</protein>
<name>A0ABD5S089_9EURY</name>
<evidence type="ECO:0000313" key="2">
    <source>
        <dbReference type="Proteomes" id="UP001596328"/>
    </source>
</evidence>
<evidence type="ECO:0000313" key="1">
    <source>
        <dbReference type="EMBL" id="MFC6725099.1"/>
    </source>
</evidence>
<keyword evidence="2" id="KW-1185">Reference proteome</keyword>
<gene>
    <name evidence="1" type="ORF">ACFQE1_12090</name>
</gene>
<dbReference type="AlphaFoldDB" id="A0ABD5S089"/>
<comment type="caution">
    <text evidence="1">The sequence shown here is derived from an EMBL/GenBank/DDBJ whole genome shotgun (WGS) entry which is preliminary data.</text>
</comment>
<feature type="non-terminal residue" evidence="1">
    <location>
        <position position="64"/>
    </location>
</feature>
<dbReference type="EMBL" id="JBHSWU010000387">
    <property type="protein sequence ID" value="MFC6725099.1"/>
    <property type="molecule type" value="Genomic_DNA"/>
</dbReference>
<sequence length="64" mass="7078">MDWWEAEADFESPVLGRETIPRAFEASAERNANRVAQRYKGGIYDRSLVASGVLDAAPDGDYAD</sequence>
<proteinExistence type="predicted"/>
<accession>A0ABD5S089</accession>
<dbReference type="Proteomes" id="UP001596328">
    <property type="component" value="Unassembled WGS sequence"/>
</dbReference>
<organism evidence="1 2">
    <name type="scientific">Halobium palmae</name>
    <dbReference type="NCBI Taxonomy" id="1776492"/>
    <lineage>
        <taxon>Archaea</taxon>
        <taxon>Methanobacteriati</taxon>
        <taxon>Methanobacteriota</taxon>
        <taxon>Stenosarchaea group</taxon>
        <taxon>Halobacteria</taxon>
        <taxon>Halobacteriales</taxon>
        <taxon>Haloferacaceae</taxon>
        <taxon>Halobium</taxon>
    </lineage>
</organism>